<evidence type="ECO:0000313" key="9">
    <source>
        <dbReference type="EMBL" id="RAK59612.1"/>
    </source>
</evidence>
<accession>A0A328AWW4</accession>
<keyword evidence="6 9" id="KW-0418">Kinase</keyword>
<comment type="catalytic activity">
    <reaction evidence="1">
        <text>ATP + protein L-histidine = ADP + protein N-phospho-L-histidine.</text>
        <dbReference type="EC" id="2.7.13.3"/>
    </reaction>
</comment>
<feature type="domain" description="Histidine kinase" evidence="8">
    <location>
        <begin position="156"/>
        <end position="342"/>
    </location>
</feature>
<dbReference type="PROSITE" id="PS50109">
    <property type="entry name" value="HIS_KIN"/>
    <property type="match status" value="1"/>
</dbReference>
<reference evidence="10" key="1">
    <citation type="submission" date="2018-05" db="EMBL/GenBank/DDBJ databases">
        <authorList>
            <person name="Li X."/>
        </authorList>
    </citation>
    <scope>NUCLEOTIDE SEQUENCE [LARGE SCALE GENOMIC DNA]</scope>
    <source>
        <strain evidence="10">HKS-05</strain>
    </source>
</reference>
<dbReference type="AlphaFoldDB" id="A0A328AWW4"/>
<evidence type="ECO:0000256" key="1">
    <source>
        <dbReference type="ARBA" id="ARBA00000085"/>
    </source>
</evidence>
<evidence type="ECO:0000256" key="6">
    <source>
        <dbReference type="ARBA" id="ARBA00022777"/>
    </source>
</evidence>
<dbReference type="PANTHER" id="PTHR41523">
    <property type="entry name" value="TWO-COMPONENT SYSTEM SENSOR PROTEIN"/>
    <property type="match status" value="1"/>
</dbReference>
<keyword evidence="3" id="KW-0597">Phosphoprotein</keyword>
<dbReference type="GO" id="GO:0004673">
    <property type="term" value="F:protein histidine kinase activity"/>
    <property type="evidence" value="ECO:0007669"/>
    <property type="project" value="UniProtKB-EC"/>
</dbReference>
<comment type="caution">
    <text evidence="9">The sequence shown here is derived from an EMBL/GenBank/DDBJ whole genome shotgun (WGS) entry which is preliminary data.</text>
</comment>
<dbReference type="InterPro" id="IPR000014">
    <property type="entry name" value="PAS"/>
</dbReference>
<evidence type="ECO:0000256" key="7">
    <source>
        <dbReference type="ARBA" id="ARBA00022840"/>
    </source>
</evidence>
<dbReference type="InterPro" id="IPR013656">
    <property type="entry name" value="PAS_4"/>
</dbReference>
<dbReference type="InterPro" id="IPR035965">
    <property type="entry name" value="PAS-like_dom_sf"/>
</dbReference>
<evidence type="ECO:0000256" key="5">
    <source>
        <dbReference type="ARBA" id="ARBA00022741"/>
    </source>
</evidence>
<evidence type="ECO:0000259" key="8">
    <source>
        <dbReference type="PROSITE" id="PS50109"/>
    </source>
</evidence>
<evidence type="ECO:0000313" key="10">
    <source>
        <dbReference type="Proteomes" id="UP000249842"/>
    </source>
</evidence>
<dbReference type="Pfam" id="PF07568">
    <property type="entry name" value="HisKA_2"/>
    <property type="match status" value="1"/>
</dbReference>
<dbReference type="SMART" id="SM00387">
    <property type="entry name" value="HATPase_c"/>
    <property type="match status" value="1"/>
</dbReference>
<keyword evidence="7" id="KW-0067">ATP-binding</keyword>
<dbReference type="Proteomes" id="UP000249842">
    <property type="component" value="Unassembled WGS sequence"/>
</dbReference>
<dbReference type="EMBL" id="QFYP01000001">
    <property type="protein sequence ID" value="RAK59612.1"/>
    <property type="molecule type" value="Genomic_DNA"/>
</dbReference>
<dbReference type="PANTHER" id="PTHR41523:SF8">
    <property type="entry name" value="ETHYLENE RESPONSE SENSOR PROTEIN"/>
    <property type="match status" value="1"/>
</dbReference>
<proteinExistence type="predicted"/>
<dbReference type="RefSeq" id="WP_111456905.1">
    <property type="nucleotide sequence ID" value="NZ_QFYP01000001.1"/>
</dbReference>
<dbReference type="Pfam" id="PF02518">
    <property type="entry name" value="HATPase_c"/>
    <property type="match status" value="1"/>
</dbReference>
<dbReference type="SMART" id="SM00091">
    <property type="entry name" value="PAS"/>
    <property type="match status" value="1"/>
</dbReference>
<keyword evidence="4" id="KW-0808">Transferase</keyword>
<name>A0A328AWW4_9CAUL</name>
<dbReference type="InterPro" id="IPR003594">
    <property type="entry name" value="HATPase_dom"/>
</dbReference>
<organism evidence="9 10">
    <name type="scientific">Phenylobacterium hankyongense</name>
    <dbReference type="NCBI Taxonomy" id="1813876"/>
    <lineage>
        <taxon>Bacteria</taxon>
        <taxon>Pseudomonadati</taxon>
        <taxon>Pseudomonadota</taxon>
        <taxon>Alphaproteobacteria</taxon>
        <taxon>Caulobacterales</taxon>
        <taxon>Caulobacteraceae</taxon>
        <taxon>Phenylobacterium</taxon>
    </lineage>
</organism>
<evidence type="ECO:0000256" key="4">
    <source>
        <dbReference type="ARBA" id="ARBA00022679"/>
    </source>
</evidence>
<dbReference type="InterPro" id="IPR036890">
    <property type="entry name" value="HATPase_C_sf"/>
</dbReference>
<sequence length="351" mass="37948">MVTIESRGELGLSLARALINTSHLPLLLFDRDLRVVCASRSFSSAFDIAPHLTDGRTLDDLGAGEWAFPQLRELLESALAGSLDISPYETDLSAGSAAPRRLMLNVQRLDDDRDRGPLVMLSIEDVTDSRRADGQIASLLLEKDDLLRERAVLLQEMQHRVANSLQIIASVLLLKARTVKSEESRLHLRDAHDRVMSVAAVQQHLQASLGEVDVGPYLTKLCGSLGSSMIRDSRPIRLDVRAEAATVTSREAVSLGLIVTELVINALKHAFPETRDGHIVVAYELHPPGWTLSVTDDGVGRPPASATARVGLGTSVVEALARQLGAEVAVLDAGPGARITITCLEPPPHHH</sequence>
<evidence type="ECO:0000256" key="3">
    <source>
        <dbReference type="ARBA" id="ARBA00022553"/>
    </source>
</evidence>
<dbReference type="SUPFAM" id="SSF55874">
    <property type="entry name" value="ATPase domain of HSP90 chaperone/DNA topoisomerase II/histidine kinase"/>
    <property type="match status" value="1"/>
</dbReference>
<dbReference type="InterPro" id="IPR005467">
    <property type="entry name" value="His_kinase_dom"/>
</dbReference>
<evidence type="ECO:0000256" key="2">
    <source>
        <dbReference type="ARBA" id="ARBA00012438"/>
    </source>
</evidence>
<protein>
    <recommendedName>
        <fullName evidence="2">histidine kinase</fullName>
        <ecNumber evidence="2">2.7.13.3</ecNumber>
    </recommendedName>
</protein>
<gene>
    <name evidence="9" type="ORF">DJ021_07250</name>
</gene>
<dbReference type="InterPro" id="IPR011495">
    <property type="entry name" value="Sig_transdc_His_kin_sub2_dim/P"/>
</dbReference>
<keyword evidence="5" id="KW-0547">Nucleotide-binding</keyword>
<dbReference type="SUPFAM" id="SSF55785">
    <property type="entry name" value="PYP-like sensor domain (PAS domain)"/>
    <property type="match status" value="1"/>
</dbReference>
<dbReference type="Pfam" id="PF08448">
    <property type="entry name" value="PAS_4"/>
    <property type="match status" value="1"/>
</dbReference>
<dbReference type="OrthoDB" id="7297573at2"/>
<dbReference type="Gene3D" id="3.30.565.10">
    <property type="entry name" value="Histidine kinase-like ATPase, C-terminal domain"/>
    <property type="match status" value="1"/>
</dbReference>
<keyword evidence="10" id="KW-1185">Reference proteome</keyword>
<dbReference type="EC" id="2.7.13.3" evidence="2"/>
<dbReference type="GO" id="GO:0005524">
    <property type="term" value="F:ATP binding"/>
    <property type="evidence" value="ECO:0007669"/>
    <property type="project" value="UniProtKB-KW"/>
</dbReference>
<dbReference type="Gene3D" id="3.30.450.20">
    <property type="entry name" value="PAS domain"/>
    <property type="match status" value="1"/>
</dbReference>